<dbReference type="HOGENOM" id="CLU_102890_0_0_9"/>
<dbReference type="Pfam" id="PF13238">
    <property type="entry name" value="AAA_18"/>
    <property type="match status" value="1"/>
</dbReference>
<organism evidence="1">
    <name type="scientific">Clostridium botulinum (strain Eklund 17B / Type B)</name>
    <dbReference type="NCBI Taxonomy" id="935198"/>
    <lineage>
        <taxon>Bacteria</taxon>
        <taxon>Bacillati</taxon>
        <taxon>Bacillota</taxon>
        <taxon>Clostridia</taxon>
        <taxon>Eubacteriales</taxon>
        <taxon>Clostridiaceae</taxon>
        <taxon>Clostridium</taxon>
    </lineage>
</organism>
<dbReference type="KEGG" id="cbk:CLL_A1768"/>
<protein>
    <recommendedName>
        <fullName evidence="2">Nucleotide kinase</fullName>
    </recommendedName>
</protein>
<reference evidence="1" key="2">
    <citation type="submission" date="2009-08" db="EMBL/GenBank/DDBJ databases">
        <authorList>
            <person name="Shrivastava S."/>
            <person name="Brinkac L.M."/>
            <person name="Dodson R.J."/>
            <person name="Harkins D.M."/>
            <person name="Durkin A.S."/>
            <person name="Sutton G."/>
        </authorList>
    </citation>
    <scope>NUCLEOTIDE SEQUENCE</scope>
    <source>
        <strain evidence="1">Eklund 17B</strain>
    </source>
</reference>
<dbReference type="Gene3D" id="3.40.50.300">
    <property type="entry name" value="P-loop containing nucleotide triphosphate hydrolases"/>
    <property type="match status" value="1"/>
</dbReference>
<dbReference type="EMBL" id="CP001056">
    <property type="protein sequence ID" value="ACD24500.1"/>
    <property type="molecule type" value="Genomic_DNA"/>
</dbReference>
<sequence>MIKKLIIVNGTMGVGKSTVCENLHKALLNSAWLDGDWCAMINPFIPSDENKKIVINNITNILNNFLENSSIEYVIFNWLIESDEIMDSILDNINLKSFKLYKITLTCRKEELLKRVGRDILSGKRDRNSLNRSLERLVLYDKMDTLKIDTTNKETKAIIYQIISEVLGKQL</sequence>
<proteinExistence type="predicted"/>
<accession>B2TI68</accession>
<dbReference type="AlphaFoldDB" id="B2TI68"/>
<gene>
    <name evidence="1" type="ordered locus">CLL_A1768</name>
</gene>
<accession>U4P5D4</accession>
<dbReference type="PATRIC" id="fig|935198.13.peg.1715"/>
<reference evidence="1" key="1">
    <citation type="submission" date="2009-06" db="EMBL/GenBank/DDBJ databases">
        <authorList>
            <consortium name="US DOE Joint Genome Institute (JGI-PGF)"/>
            <person name="Lucas S."/>
            <person name="Copeland A."/>
            <person name="Lapidus A."/>
            <person name="Glavina del Rio T."/>
            <person name="Dalin E."/>
            <person name="Tice H."/>
            <person name="Bruce D."/>
            <person name="Goodwin L."/>
            <person name="Pitluck S."/>
            <person name="Kyrpides N."/>
            <person name="Mavromatis K."/>
            <person name="Ivanova N."/>
            <person name="Saunders E."/>
            <person name="Brettin T."/>
            <person name="Detter J.C."/>
            <person name="Han C."/>
            <person name="Larimer F."/>
            <person name="Land M."/>
            <person name="Hauser L."/>
            <person name="Markowitz V."/>
            <person name="Cheng J.-F."/>
            <person name="Hugenholtz P."/>
            <person name="Woyke T."/>
            <person name="Wu D."/>
            <person name="Gronow S."/>
            <person name="Klenk H.-P."/>
            <person name="Eisen J.A."/>
        </authorList>
    </citation>
    <scope>NUCLEOTIDE SEQUENCE</scope>
    <source>
        <strain evidence="1">Eklund 17B</strain>
    </source>
</reference>
<evidence type="ECO:0008006" key="2">
    <source>
        <dbReference type="Google" id="ProtNLM"/>
    </source>
</evidence>
<evidence type="ECO:0000313" key="1">
    <source>
        <dbReference type="EMBL" id="ACD24500.1"/>
    </source>
</evidence>
<dbReference type="SUPFAM" id="SSF52540">
    <property type="entry name" value="P-loop containing nucleoside triphosphate hydrolases"/>
    <property type="match status" value="1"/>
</dbReference>
<dbReference type="InterPro" id="IPR027417">
    <property type="entry name" value="P-loop_NTPase"/>
</dbReference>
<name>B2TI68_CLOBB</name>